<evidence type="ECO:0000313" key="2">
    <source>
        <dbReference type="Proteomes" id="UP000789706"/>
    </source>
</evidence>
<dbReference type="Proteomes" id="UP000789706">
    <property type="component" value="Unassembled WGS sequence"/>
</dbReference>
<accession>A0A9N8V689</accession>
<proteinExistence type="predicted"/>
<dbReference type="OrthoDB" id="88517at2759"/>
<protein>
    <submittedName>
        <fullName evidence="1">9722_t:CDS:1</fullName>
    </submittedName>
</protein>
<dbReference type="AlphaFoldDB" id="A0A9N8V689"/>
<name>A0A9N8V689_9GLOM</name>
<evidence type="ECO:0000313" key="1">
    <source>
        <dbReference type="EMBL" id="CAG8438670.1"/>
    </source>
</evidence>
<sequence length="110" mass="12816">MDLDNLDLNRIYTFEEFEYINDQPKYHTLEINGQPVNHFELDKNMEAVVSEIVRQLGNGTIRAPSLLKIHIVAWLNNNSEPSRVARVARVVDRLLQRLLLRLGYCIKVKV</sequence>
<gene>
    <name evidence="1" type="ORF">DEBURN_LOCUS1254</name>
</gene>
<comment type="caution">
    <text evidence="1">The sequence shown here is derived from an EMBL/GenBank/DDBJ whole genome shotgun (WGS) entry which is preliminary data.</text>
</comment>
<organism evidence="1 2">
    <name type="scientific">Diversispora eburnea</name>
    <dbReference type="NCBI Taxonomy" id="1213867"/>
    <lineage>
        <taxon>Eukaryota</taxon>
        <taxon>Fungi</taxon>
        <taxon>Fungi incertae sedis</taxon>
        <taxon>Mucoromycota</taxon>
        <taxon>Glomeromycotina</taxon>
        <taxon>Glomeromycetes</taxon>
        <taxon>Diversisporales</taxon>
        <taxon>Diversisporaceae</taxon>
        <taxon>Diversispora</taxon>
    </lineage>
</organism>
<reference evidence="1" key="1">
    <citation type="submission" date="2021-06" db="EMBL/GenBank/DDBJ databases">
        <authorList>
            <person name="Kallberg Y."/>
            <person name="Tangrot J."/>
            <person name="Rosling A."/>
        </authorList>
    </citation>
    <scope>NUCLEOTIDE SEQUENCE</scope>
    <source>
        <strain evidence="1">AZ414A</strain>
    </source>
</reference>
<keyword evidence="2" id="KW-1185">Reference proteome</keyword>
<dbReference type="EMBL" id="CAJVPK010000053">
    <property type="protein sequence ID" value="CAG8438670.1"/>
    <property type="molecule type" value="Genomic_DNA"/>
</dbReference>